<dbReference type="PANTHER" id="PTHR40590:SF1">
    <property type="entry name" value="CYTOPLASMIC PROTEIN"/>
    <property type="match status" value="1"/>
</dbReference>
<evidence type="ECO:0000313" key="2">
    <source>
        <dbReference type="EMBL" id="MFA0792210.1"/>
    </source>
</evidence>
<proteinExistence type="predicted"/>
<gene>
    <name evidence="2" type="ORF">ACCI51_16800</name>
</gene>
<dbReference type="PANTHER" id="PTHR40590">
    <property type="entry name" value="CYTOPLASMIC PROTEIN-RELATED"/>
    <property type="match status" value="1"/>
</dbReference>
<dbReference type="Proteomes" id="UP001569414">
    <property type="component" value="Unassembled WGS sequence"/>
</dbReference>
<dbReference type="EMBL" id="JBGMEL010000020">
    <property type="protein sequence ID" value="MFA0792210.1"/>
    <property type="molecule type" value="Genomic_DNA"/>
</dbReference>
<organism evidence="2 3">
    <name type="scientific">Microbulbifer echini</name>
    <dbReference type="NCBI Taxonomy" id="1529067"/>
    <lineage>
        <taxon>Bacteria</taxon>
        <taxon>Pseudomonadati</taxon>
        <taxon>Pseudomonadota</taxon>
        <taxon>Gammaproteobacteria</taxon>
        <taxon>Cellvibrionales</taxon>
        <taxon>Microbulbiferaceae</taxon>
        <taxon>Microbulbifer</taxon>
    </lineage>
</organism>
<feature type="signal peptide" evidence="1">
    <location>
        <begin position="1"/>
        <end position="23"/>
    </location>
</feature>
<accession>A0ABV4NS25</accession>
<dbReference type="InterPro" id="IPR002816">
    <property type="entry name" value="TraB/PrgY/GumN_fam"/>
</dbReference>
<sequence length="296" mass="33847">MFHRYLKLSITLALIVFVGFASAAEIDQGILWKATKKEKTVYLLGSIHLATEDFYPMRSRIERAYANSDAIAVEADVLAVETDVITQQKIRMESVYHGERSLRDDLPPDLYKKLQAWMHKRNIPEAIFIRQRPAIAMITMSMIEMQAYGLNPELGIDRHFLSKAKKDGKPVLELEGVLQQFQLLNGLDNPALLLQQTLEQLEDISTFLPQVTNAWKAGDQDTLNRLIILDGLTENPEYKPLYDKLFFQRNEKMAERIMSKAPNYSSFFVIVGAGHLVGQGSIVERMKKEGYKLERI</sequence>
<keyword evidence="3" id="KW-1185">Reference proteome</keyword>
<keyword evidence="1" id="KW-0732">Signal</keyword>
<evidence type="ECO:0000313" key="3">
    <source>
        <dbReference type="Proteomes" id="UP001569414"/>
    </source>
</evidence>
<reference evidence="2 3" key="1">
    <citation type="submission" date="2024-08" db="EMBL/GenBank/DDBJ databases">
        <authorList>
            <person name="Ishaq N."/>
        </authorList>
    </citation>
    <scope>NUCLEOTIDE SEQUENCE [LARGE SCALE GENOMIC DNA]</scope>
    <source>
        <strain evidence="2 3">JCM 30400</strain>
    </source>
</reference>
<name>A0ABV4NS25_9GAMM</name>
<dbReference type="RefSeq" id="WP_371844605.1">
    <property type="nucleotide sequence ID" value="NZ_JBGMEL010000020.1"/>
</dbReference>
<dbReference type="CDD" id="cd14789">
    <property type="entry name" value="Tiki"/>
    <property type="match status" value="1"/>
</dbReference>
<protein>
    <submittedName>
        <fullName evidence="2">TraB/GumN family protein</fullName>
    </submittedName>
</protein>
<comment type="caution">
    <text evidence="2">The sequence shown here is derived from an EMBL/GenBank/DDBJ whole genome shotgun (WGS) entry which is preliminary data.</text>
</comment>
<evidence type="ECO:0000256" key="1">
    <source>
        <dbReference type="SAM" id="SignalP"/>
    </source>
</evidence>
<dbReference type="Pfam" id="PF01963">
    <property type="entry name" value="TraB_PrgY_gumN"/>
    <property type="match status" value="1"/>
</dbReference>
<feature type="chain" id="PRO_5046711689" evidence="1">
    <location>
        <begin position="24"/>
        <end position="296"/>
    </location>
</feature>
<dbReference type="InterPro" id="IPR047111">
    <property type="entry name" value="YbaP-like"/>
</dbReference>